<dbReference type="RefSeq" id="WP_108964759.1">
    <property type="nucleotide sequence ID" value="NZ_CP022189.1"/>
</dbReference>
<feature type="compositionally biased region" description="Basic and acidic residues" evidence="1">
    <location>
        <begin position="325"/>
        <end position="343"/>
    </location>
</feature>
<dbReference type="KEGG" id="ypac:CEW88_03835"/>
<dbReference type="InterPro" id="IPR022062">
    <property type="entry name" value="DUF3618"/>
</dbReference>
<name>A0A2U8HA58_9RHOB</name>
<dbReference type="Proteomes" id="UP000244915">
    <property type="component" value="Chromosome 1"/>
</dbReference>
<reference evidence="2 3" key="1">
    <citation type="submission" date="2017-06" db="EMBL/GenBank/DDBJ databases">
        <title>Yangia sp. YSBP01 complete genome sequence.</title>
        <authorList>
            <person name="Woo J.-H."/>
            <person name="Kim H.-S."/>
        </authorList>
    </citation>
    <scope>NUCLEOTIDE SEQUENCE [LARGE SCALE GENOMIC DNA]</scope>
    <source>
        <strain evidence="2 3">YSBP01</strain>
    </source>
</reference>
<organism evidence="2 3">
    <name type="scientific">Alloyangia pacifica</name>
    <dbReference type="NCBI Taxonomy" id="311180"/>
    <lineage>
        <taxon>Bacteria</taxon>
        <taxon>Pseudomonadati</taxon>
        <taxon>Pseudomonadota</taxon>
        <taxon>Alphaproteobacteria</taxon>
        <taxon>Rhodobacterales</taxon>
        <taxon>Roseobacteraceae</taxon>
        <taxon>Alloyangia</taxon>
    </lineage>
</organism>
<dbReference type="AlphaFoldDB" id="A0A2U8HA58"/>
<feature type="region of interest" description="Disordered" evidence="1">
    <location>
        <begin position="89"/>
        <end position="122"/>
    </location>
</feature>
<evidence type="ECO:0008006" key="4">
    <source>
        <dbReference type="Google" id="ProtNLM"/>
    </source>
</evidence>
<feature type="region of interest" description="Disordered" evidence="1">
    <location>
        <begin position="325"/>
        <end position="385"/>
    </location>
</feature>
<dbReference type="EMBL" id="CP022189">
    <property type="protein sequence ID" value="AWI82869.1"/>
    <property type="molecule type" value="Genomic_DNA"/>
</dbReference>
<protein>
    <recommendedName>
        <fullName evidence="4">DUF3618 domain-containing protein</fullName>
    </recommendedName>
</protein>
<accession>A0A2U8HA58</accession>
<evidence type="ECO:0000256" key="1">
    <source>
        <dbReference type="SAM" id="MobiDB-lite"/>
    </source>
</evidence>
<gene>
    <name evidence="2" type="ORF">CEW88_03835</name>
</gene>
<evidence type="ECO:0000313" key="2">
    <source>
        <dbReference type="EMBL" id="AWI82869.1"/>
    </source>
</evidence>
<proteinExistence type="predicted"/>
<dbReference type="OrthoDB" id="7471221at2"/>
<dbReference type="Pfam" id="PF12277">
    <property type="entry name" value="DUF3618"/>
    <property type="match status" value="1"/>
</dbReference>
<evidence type="ECO:0000313" key="3">
    <source>
        <dbReference type="Proteomes" id="UP000244915"/>
    </source>
</evidence>
<feature type="compositionally biased region" description="Basic and acidic residues" evidence="1">
    <location>
        <begin position="352"/>
        <end position="369"/>
    </location>
</feature>
<sequence length="385" mass="41330">MANRKTAAEIEREIEREREGLSASVSELQSRFSADEIVAQVGRHLQTHGSEMGQAFSKSAKQNPIGLTLTAAGLAWMVFGRSYDEEDKRLAGDPLSRQLRKRRAAGPTERAPSGSDWAARKPGYGTSYRPSYYDDLHLDDGEESDTFGDRVARTQARLKAGFEEGRHNAAATAGEARAKAGEAGHTARDSISAKSAQAQSVLEDGYNRIASGTERMSESARRRVIEARERALIARERAGRKVQRAGASAADFFGEHPLVAGALAIAAGAALGGAAPRTKAEDDFMGEYSDGLFAEAEAIFHEERDKLAAVADAALDEGQSIAREARAEADERTPGDKPAEHALADAAKSAGKRLEDRVRDEAEAQKLGRPDVISDTPKSDTPKQG</sequence>